<dbReference type="EMBL" id="RDSM01000002">
    <property type="protein sequence ID" value="RXH55782.1"/>
    <property type="molecule type" value="Genomic_DNA"/>
</dbReference>
<gene>
    <name evidence="3" type="ORF">GRAN_2639</name>
</gene>
<comment type="caution">
    <text evidence="3">The sequence shown here is derived from an EMBL/GenBank/DDBJ whole genome shotgun (WGS) entry which is preliminary data.</text>
</comment>
<feature type="transmembrane region" description="Helical" evidence="2">
    <location>
        <begin position="44"/>
        <end position="67"/>
    </location>
</feature>
<reference evidence="3 4" key="1">
    <citation type="submission" date="2018-11" db="EMBL/GenBank/DDBJ databases">
        <authorList>
            <person name="Mardanov A.V."/>
            <person name="Ravin N.V."/>
            <person name="Dedysh S.N."/>
        </authorList>
    </citation>
    <scope>NUCLEOTIDE SEQUENCE [LARGE SCALE GENOMIC DNA]</scope>
    <source>
        <strain evidence="3 4">AF10</strain>
    </source>
</reference>
<feature type="transmembrane region" description="Helical" evidence="2">
    <location>
        <begin position="88"/>
        <end position="107"/>
    </location>
</feature>
<evidence type="ECO:0000313" key="4">
    <source>
        <dbReference type="Proteomes" id="UP000289437"/>
    </source>
</evidence>
<dbReference type="AlphaFoldDB" id="A0A4Q0SZC6"/>
<sequence>MSQPKNTTPGVLLLLASAVVLLLFGALAYHFGFPLLDSNQNATTLSAIVIVGLALTVVMMGTLALIYTVMGAANKHQPLGLPEGSVRALLAFSLVLSFVCLSAFLFTQVRDGVCERCKDSSLAEEQGRSQSKLASASSPPEPQPSGTIASAAQVPAKSAAADLAARHGSSFGSPIANHVPSGTGYKLVCNTEAGAPTDVTASKSLSDSMPVVKVSAETTYPATLSFTASAQGAQPNAAVVTGTTPAQPALGTTATWAAALSKTQSQDVADNPHLNLAPKEEDNWVNPTGTSPAPSFPASVPRYQTTISASSSGGVIKDQTKTSSRSLSKTICTFVVADQVRSSSQGDTESPGLKQEIAQITLSSREKESSDRRKEAIDFAKQIFTTLSGVFISVVSFYFGSSVTSSALGAGVKAISSQHDGKGLHALQDAYDEALRAWDIAREKEKSSDGEDKTKARSDAEVAGLLADKIRASLIKAKEED</sequence>
<keyword evidence="2" id="KW-0812">Transmembrane</keyword>
<dbReference type="Proteomes" id="UP000289437">
    <property type="component" value="Unassembled WGS sequence"/>
</dbReference>
<evidence type="ECO:0000256" key="2">
    <source>
        <dbReference type="SAM" id="Phobius"/>
    </source>
</evidence>
<proteinExistence type="predicted"/>
<accession>A0A4Q0SZC6</accession>
<evidence type="ECO:0000256" key="1">
    <source>
        <dbReference type="SAM" id="MobiDB-lite"/>
    </source>
</evidence>
<keyword evidence="2" id="KW-0472">Membrane</keyword>
<protein>
    <submittedName>
        <fullName evidence="3">Uncharacterized protein</fullName>
    </submittedName>
</protein>
<feature type="region of interest" description="Disordered" evidence="1">
    <location>
        <begin position="125"/>
        <end position="151"/>
    </location>
</feature>
<reference evidence="4" key="2">
    <citation type="submission" date="2019-02" db="EMBL/GenBank/DDBJ databases">
        <title>Granulicella sibirica sp. nov., a psychrotolerant acidobacterium isolated from an organic soil layer in forested tundra, West Siberia.</title>
        <authorList>
            <person name="Oshkin I.Y."/>
            <person name="Kulichevskaya I.S."/>
            <person name="Rijpstra W.I.C."/>
            <person name="Sinninghe Damste J.S."/>
            <person name="Rakitin A.L."/>
            <person name="Ravin N.V."/>
            <person name="Dedysh S.N."/>
        </authorList>
    </citation>
    <scope>NUCLEOTIDE SEQUENCE [LARGE SCALE GENOMIC DNA]</scope>
    <source>
        <strain evidence="4">AF10</strain>
    </source>
</reference>
<keyword evidence="2" id="KW-1133">Transmembrane helix</keyword>
<keyword evidence="4" id="KW-1185">Reference proteome</keyword>
<dbReference type="OrthoDB" id="8481618at2"/>
<name>A0A4Q0SZC6_9BACT</name>
<evidence type="ECO:0000313" key="3">
    <source>
        <dbReference type="EMBL" id="RXH55782.1"/>
    </source>
</evidence>
<dbReference type="RefSeq" id="WP_128913368.1">
    <property type="nucleotide sequence ID" value="NZ_RDSM01000002.1"/>
</dbReference>
<organism evidence="3 4">
    <name type="scientific">Granulicella sibirica</name>
    <dbReference type="NCBI Taxonomy" id="2479048"/>
    <lineage>
        <taxon>Bacteria</taxon>
        <taxon>Pseudomonadati</taxon>
        <taxon>Acidobacteriota</taxon>
        <taxon>Terriglobia</taxon>
        <taxon>Terriglobales</taxon>
        <taxon>Acidobacteriaceae</taxon>
        <taxon>Granulicella</taxon>
    </lineage>
</organism>